<dbReference type="RefSeq" id="WP_272181952.1">
    <property type="nucleotide sequence ID" value="NZ_JAQOMS010000002.1"/>
</dbReference>
<feature type="transmembrane region" description="Helical" evidence="1">
    <location>
        <begin position="36"/>
        <end position="56"/>
    </location>
</feature>
<gene>
    <name evidence="3" type="ORF">PN838_21675</name>
</gene>
<accession>A0ABT5FI54</accession>
<keyword evidence="1" id="KW-0472">Membrane</keyword>
<evidence type="ECO:0000313" key="4">
    <source>
        <dbReference type="Proteomes" id="UP001528411"/>
    </source>
</evidence>
<dbReference type="InterPro" id="IPR006976">
    <property type="entry name" value="VanZ-like"/>
</dbReference>
<evidence type="ECO:0000313" key="3">
    <source>
        <dbReference type="EMBL" id="MDC2890875.1"/>
    </source>
</evidence>
<dbReference type="Proteomes" id="UP001528411">
    <property type="component" value="Unassembled WGS sequence"/>
</dbReference>
<keyword evidence="1" id="KW-1133">Transmembrane helix</keyword>
<protein>
    <submittedName>
        <fullName evidence="3">VanZ family protein</fullName>
    </submittedName>
</protein>
<keyword evidence="1" id="KW-0812">Transmembrane</keyword>
<dbReference type="Pfam" id="PF04892">
    <property type="entry name" value="VanZ"/>
    <property type="match status" value="1"/>
</dbReference>
<proteinExistence type="predicted"/>
<dbReference type="EMBL" id="JAQOMS010000002">
    <property type="protein sequence ID" value="MDC2890875.1"/>
    <property type="molecule type" value="Genomic_DNA"/>
</dbReference>
<keyword evidence="4" id="KW-1185">Reference proteome</keyword>
<feature type="domain" description="VanZ-like" evidence="2">
    <location>
        <begin position="15"/>
        <end position="88"/>
    </location>
</feature>
<dbReference type="PANTHER" id="PTHR28008:SF1">
    <property type="entry name" value="DOMAIN PROTEIN, PUTATIVE (AFU_ORTHOLOGUE AFUA_3G10980)-RELATED"/>
    <property type="match status" value="1"/>
</dbReference>
<dbReference type="PANTHER" id="PTHR28008">
    <property type="entry name" value="DOMAIN PROTEIN, PUTATIVE (AFU_ORTHOLOGUE AFUA_3G10980)-RELATED"/>
    <property type="match status" value="1"/>
</dbReference>
<evidence type="ECO:0000259" key="2">
    <source>
        <dbReference type="Pfam" id="PF04892"/>
    </source>
</evidence>
<evidence type="ECO:0000256" key="1">
    <source>
        <dbReference type="SAM" id="Phobius"/>
    </source>
</evidence>
<organism evidence="3 4">
    <name type="scientific">Psychrosphaera algicola</name>
    <dbReference type="NCBI Taxonomy" id="3023714"/>
    <lineage>
        <taxon>Bacteria</taxon>
        <taxon>Pseudomonadati</taxon>
        <taxon>Pseudomonadota</taxon>
        <taxon>Gammaproteobacteria</taxon>
        <taxon>Alteromonadales</taxon>
        <taxon>Pseudoalteromonadaceae</taxon>
        <taxon>Psychrosphaera</taxon>
    </lineage>
</organism>
<reference evidence="3 4" key="1">
    <citation type="submission" date="2023-01" db="EMBL/GenBank/DDBJ databases">
        <title>Psychrosphaera sp. nov., isolated from marine algae.</title>
        <authorList>
            <person name="Bayburt H."/>
            <person name="Choi B.J."/>
            <person name="Kim J.M."/>
            <person name="Choi D.G."/>
            <person name="Jeon C.O."/>
        </authorList>
    </citation>
    <scope>NUCLEOTIDE SEQUENCE [LARGE SCALE GENOMIC DNA]</scope>
    <source>
        <strain evidence="3 4">G1-22</strain>
    </source>
</reference>
<comment type="caution">
    <text evidence="3">The sequence shown here is derived from an EMBL/GenBank/DDBJ whole genome shotgun (WGS) entry which is preliminary data.</text>
</comment>
<dbReference type="NCBIfam" id="NF037970">
    <property type="entry name" value="vanZ_1"/>
    <property type="match status" value="1"/>
</dbReference>
<name>A0ABT5FI54_9GAMM</name>
<sequence>MYLFFNPHLDTGIKIPHIDKVGHFIAFSGLSFLFDFAFTLAKIWGIGAALVYGILVELIQSTLPNRQASLADVVADMSGCLVYYFVFKPYAEKLVSKFWKPANAK</sequence>